<reference evidence="5 6" key="1">
    <citation type="submission" date="2022-11" db="EMBL/GenBank/DDBJ databases">
        <title>Genome sequencing of Acetobacter type strain.</title>
        <authorList>
            <person name="Heo J."/>
            <person name="Lee D."/>
            <person name="Han B.-H."/>
            <person name="Hong S.-B."/>
            <person name="Kwon S.-W."/>
        </authorList>
    </citation>
    <scope>NUCLEOTIDE SEQUENCE [LARGE SCALE GENOMIC DNA]</scope>
    <source>
        <strain evidence="5 6">KACC 21253</strain>
    </source>
</reference>
<keyword evidence="2 5" id="KW-0378">Hydrolase</keyword>
<organism evidence="5 6">
    <name type="scientific">Acetobacter thailandicus</name>
    <dbReference type="NCBI Taxonomy" id="1502842"/>
    <lineage>
        <taxon>Bacteria</taxon>
        <taxon>Pseudomonadati</taxon>
        <taxon>Pseudomonadota</taxon>
        <taxon>Alphaproteobacteria</taxon>
        <taxon>Acetobacterales</taxon>
        <taxon>Acetobacteraceae</taxon>
        <taxon>Acetobacter</taxon>
    </lineage>
</organism>
<dbReference type="EMBL" id="JAPIUZ010000001">
    <property type="protein sequence ID" value="MCX2562607.1"/>
    <property type="molecule type" value="Genomic_DNA"/>
</dbReference>
<dbReference type="PANTHER" id="PTHR48081">
    <property type="entry name" value="AB HYDROLASE SUPERFAMILY PROTEIN C4A8.06C"/>
    <property type="match status" value="1"/>
</dbReference>
<feature type="active site" evidence="3">
    <location>
        <position position="187"/>
    </location>
</feature>
<dbReference type="GO" id="GO:0016787">
    <property type="term" value="F:hydrolase activity"/>
    <property type="evidence" value="ECO:0007669"/>
    <property type="project" value="UniProtKB-KW"/>
</dbReference>
<comment type="caution">
    <text evidence="5">The sequence shown here is derived from an EMBL/GenBank/DDBJ whole genome shotgun (WGS) entry which is preliminary data.</text>
</comment>
<protein>
    <submittedName>
        <fullName evidence="5">Alpha/beta hydrolase</fullName>
    </submittedName>
</protein>
<gene>
    <name evidence="5" type="ORF">OQ497_01305</name>
</gene>
<dbReference type="InterPro" id="IPR033140">
    <property type="entry name" value="Lipase_GDXG_put_SER_AS"/>
</dbReference>
<dbReference type="Gene3D" id="3.40.50.1820">
    <property type="entry name" value="alpha/beta hydrolase"/>
    <property type="match status" value="1"/>
</dbReference>
<proteinExistence type="inferred from homology"/>
<feature type="domain" description="Alpha/beta hydrolase fold-3" evidence="4">
    <location>
        <begin position="111"/>
        <end position="315"/>
    </location>
</feature>
<sequence>MRCSEFSHATSDPARPTRSARFLLWCIRKQAARQQKKNADQPPAIPLSPDDQLRVREAFLARLRKVTDSPSFIPCLSSLQVRRVISLKVPGANGMLRARLYIPYGCVRGVVLFLHGGGFVHCGLTSHHGICCRLARSSGAAVLMPEYRLAPEHPFPAAVEDVQAVLRWLAEQSRHYWGGDVAVAGDSAGGNLAAVLAQQAKKGGLPRPVLQLLYYPTLYGDDISHSHEHYGEGYFLSQYALRWYGAQYLAHKENWTDLRFAPGFAQDLTGLAPAVIMTAQCDPLRDDGARYAQALRAAGVPVAYACYSGALHGFLNFYAVMPPGKRALRAGGKMLRRAFAGALREQGGIHPETPGQT</sequence>
<keyword evidence="6" id="KW-1185">Reference proteome</keyword>
<dbReference type="RefSeq" id="WP_173559411.1">
    <property type="nucleotide sequence ID" value="NZ_JAPIUZ010000001.1"/>
</dbReference>
<evidence type="ECO:0000256" key="1">
    <source>
        <dbReference type="ARBA" id="ARBA00010515"/>
    </source>
</evidence>
<accession>A0ABT3QBD8</accession>
<dbReference type="InterPro" id="IPR013094">
    <property type="entry name" value="AB_hydrolase_3"/>
</dbReference>
<dbReference type="Proteomes" id="UP001301152">
    <property type="component" value="Unassembled WGS sequence"/>
</dbReference>
<name>A0ABT3QBD8_9PROT</name>
<dbReference type="InterPro" id="IPR050300">
    <property type="entry name" value="GDXG_lipolytic_enzyme"/>
</dbReference>
<dbReference type="PROSITE" id="PS01174">
    <property type="entry name" value="LIPASE_GDXG_SER"/>
    <property type="match status" value="1"/>
</dbReference>
<evidence type="ECO:0000313" key="5">
    <source>
        <dbReference type="EMBL" id="MCX2562607.1"/>
    </source>
</evidence>
<comment type="similarity">
    <text evidence="1">Belongs to the 'GDXG' lipolytic enzyme family.</text>
</comment>
<dbReference type="Pfam" id="PF07859">
    <property type="entry name" value="Abhydrolase_3"/>
    <property type="match status" value="1"/>
</dbReference>
<dbReference type="PANTHER" id="PTHR48081:SF8">
    <property type="entry name" value="ALPHA_BETA HYDROLASE FOLD-3 DOMAIN-CONTAINING PROTEIN-RELATED"/>
    <property type="match status" value="1"/>
</dbReference>
<evidence type="ECO:0000256" key="2">
    <source>
        <dbReference type="ARBA" id="ARBA00022801"/>
    </source>
</evidence>
<evidence type="ECO:0000313" key="6">
    <source>
        <dbReference type="Proteomes" id="UP001301152"/>
    </source>
</evidence>
<dbReference type="SUPFAM" id="SSF53474">
    <property type="entry name" value="alpha/beta-Hydrolases"/>
    <property type="match status" value="1"/>
</dbReference>
<evidence type="ECO:0000256" key="3">
    <source>
        <dbReference type="PROSITE-ProRule" id="PRU10038"/>
    </source>
</evidence>
<evidence type="ECO:0000259" key="4">
    <source>
        <dbReference type="Pfam" id="PF07859"/>
    </source>
</evidence>
<dbReference type="InterPro" id="IPR029058">
    <property type="entry name" value="AB_hydrolase_fold"/>
</dbReference>